<dbReference type="Gene3D" id="1.25.40.10">
    <property type="entry name" value="Tetratricopeptide repeat domain"/>
    <property type="match status" value="1"/>
</dbReference>
<dbReference type="InterPro" id="IPR011990">
    <property type="entry name" value="TPR-like_helical_dom_sf"/>
</dbReference>
<gene>
    <name evidence="1" type="ORF">K469DRAFT_440296</name>
</gene>
<dbReference type="PANTHER" id="PTHR46082">
    <property type="entry name" value="ATP/GTP-BINDING PROTEIN-RELATED"/>
    <property type="match status" value="1"/>
</dbReference>
<sequence>LPRSNQGCIVFTTRDRKTAVKLAHQNVVEVPKMNEEAVKQLLQKYLANLDLTKNQPDTESLLAQITYLPLVTVQVAAHIKENRVIPADYPSLLADQEEKIIDLLSEEFENDRRYHNAKNPVATTWLISFDQIRHCDPLAADYLSFMACIDPKDIPQSLLPAGVSRKKETDAIGTVDAYSFIIRRPADLAPDLHRLVHLAARNWLRKEELLGRWSERAIARLGEVFPEHDHKNKRLWRTYLPHVRYALKSDQADKDGKARIDLAWRSGRCLYSDGQYNEAEELFVQVMETFKRMLGEKHLDTLAGMCNLASTYRNQGRWKEAEELKLQVMETRKRRLGEEHSDTLTSMGNLALTYRNQGRWKEAEEPQAKELEICKMVLGEEHSDTLTSIGNLALTFWDQGRWKEAEDLEMQVMEIFKRV</sequence>
<keyword evidence="2" id="KW-1185">Reference proteome</keyword>
<feature type="non-terminal residue" evidence="1">
    <location>
        <position position="419"/>
    </location>
</feature>
<evidence type="ECO:0000313" key="1">
    <source>
        <dbReference type="EMBL" id="KAF2180563.1"/>
    </source>
</evidence>
<evidence type="ECO:0008006" key="3">
    <source>
        <dbReference type="Google" id="ProtNLM"/>
    </source>
</evidence>
<reference evidence="1" key="1">
    <citation type="journal article" date="2020" name="Stud. Mycol.">
        <title>101 Dothideomycetes genomes: a test case for predicting lifestyles and emergence of pathogens.</title>
        <authorList>
            <person name="Haridas S."/>
            <person name="Albert R."/>
            <person name="Binder M."/>
            <person name="Bloem J."/>
            <person name="Labutti K."/>
            <person name="Salamov A."/>
            <person name="Andreopoulos B."/>
            <person name="Baker S."/>
            <person name="Barry K."/>
            <person name="Bills G."/>
            <person name="Bluhm B."/>
            <person name="Cannon C."/>
            <person name="Castanera R."/>
            <person name="Culley D."/>
            <person name="Daum C."/>
            <person name="Ezra D."/>
            <person name="Gonzalez J."/>
            <person name="Henrissat B."/>
            <person name="Kuo A."/>
            <person name="Liang C."/>
            <person name="Lipzen A."/>
            <person name="Lutzoni F."/>
            <person name="Magnuson J."/>
            <person name="Mondo S."/>
            <person name="Nolan M."/>
            <person name="Ohm R."/>
            <person name="Pangilinan J."/>
            <person name="Park H.-J."/>
            <person name="Ramirez L."/>
            <person name="Alfaro M."/>
            <person name="Sun H."/>
            <person name="Tritt A."/>
            <person name="Yoshinaga Y."/>
            <person name="Zwiers L.-H."/>
            <person name="Turgeon B."/>
            <person name="Goodwin S."/>
            <person name="Spatafora J."/>
            <person name="Crous P."/>
            <person name="Grigoriev I."/>
        </authorList>
    </citation>
    <scope>NUCLEOTIDE SEQUENCE</scope>
    <source>
        <strain evidence="1">CBS 207.26</strain>
    </source>
</reference>
<dbReference type="OrthoDB" id="674604at2759"/>
<dbReference type="PANTHER" id="PTHR46082:SF6">
    <property type="entry name" value="AAA+ ATPASE DOMAIN-CONTAINING PROTEIN-RELATED"/>
    <property type="match status" value="1"/>
</dbReference>
<dbReference type="EMBL" id="ML994657">
    <property type="protein sequence ID" value="KAF2180563.1"/>
    <property type="molecule type" value="Genomic_DNA"/>
</dbReference>
<name>A0A6A6DNL7_9PEZI</name>
<organism evidence="1 2">
    <name type="scientific">Zopfia rhizophila CBS 207.26</name>
    <dbReference type="NCBI Taxonomy" id="1314779"/>
    <lineage>
        <taxon>Eukaryota</taxon>
        <taxon>Fungi</taxon>
        <taxon>Dikarya</taxon>
        <taxon>Ascomycota</taxon>
        <taxon>Pezizomycotina</taxon>
        <taxon>Dothideomycetes</taxon>
        <taxon>Dothideomycetes incertae sedis</taxon>
        <taxon>Zopfiaceae</taxon>
        <taxon>Zopfia</taxon>
    </lineage>
</organism>
<protein>
    <recommendedName>
        <fullName evidence="3">TPR-like protein</fullName>
    </recommendedName>
</protein>
<dbReference type="InterPro" id="IPR053137">
    <property type="entry name" value="NLR-like"/>
</dbReference>
<dbReference type="SUPFAM" id="SSF48452">
    <property type="entry name" value="TPR-like"/>
    <property type="match status" value="1"/>
</dbReference>
<feature type="non-terminal residue" evidence="1">
    <location>
        <position position="1"/>
    </location>
</feature>
<dbReference type="Pfam" id="PF13424">
    <property type="entry name" value="TPR_12"/>
    <property type="match status" value="2"/>
</dbReference>
<dbReference type="AlphaFoldDB" id="A0A6A6DNL7"/>
<accession>A0A6A6DNL7</accession>
<proteinExistence type="predicted"/>
<dbReference type="Proteomes" id="UP000800200">
    <property type="component" value="Unassembled WGS sequence"/>
</dbReference>
<evidence type="ECO:0000313" key="2">
    <source>
        <dbReference type="Proteomes" id="UP000800200"/>
    </source>
</evidence>